<comment type="similarity">
    <text evidence="7">Belongs to the TonB-dependent receptor family.</text>
</comment>
<dbReference type="Pfam" id="PF07715">
    <property type="entry name" value="Plug"/>
    <property type="match status" value="1"/>
</dbReference>
<sequence length="1064" mass="119780">MGFRSITSCTGKWGKRVKNLSWQWALIPLLALSSGTVFGQQRNISGSVRGDDNKPLSGATVRVAKSGQSTTTDARGNFSLPVSTGDRLIITYVGYQGQEIVVGDGATVVVEMPTDNTTLEDVVVVGYGTQKKATLTGAVSSVTNKEMTVTKNENVINMLTGKLPGVRITQQTGQPGAFESNIDIRGMGEPLIVVDGIPRDKDYFSRMDATEIESVSVLKDASAAVYGVRAANGVLLVTTKRGTSGEAFEIGYSFNQGFQQFLYVPNTVGAADFMTLKNEQLWRNFNNNYPNRLPPTWSEQDIAAYLDGTKKSYNYLDAAFDKTSPQQQHNLSLNGGSEKVNYFFNLGYMDQMGSYKSKSLNYNRYNLRSNVDVKITDRLKASVDLGGYADETNQPRTDIWAVYKQAWRQRPDKPIYANDNPLYPNFDMIDNENPVVVTDADQTGYRKFLRKQFNGILSLEYKIPYVDGLTAKGTYNYDFKYADNTDYKRSYFLYSHTPAVLGQNGEVVTPEKYNAHEKNSPSTVRRTSYPDYHTLMQFSLNYNKSFLDKHNLSALLLFVEEYNKWDSFYAQREIKVNSEYLFAGEAKNQLADMEGVGERTARGLVGKFNYDFKGKYLAEFSFRYDGSSKFPKDKRWGFFPGASVGWRISEENFIKDNVTFIDNLKIRASYGKLGDDRSAGNYPSTFVGYALDPFNLGWIFGEDLVSGALPTAIPNPNLTWYTSRTANLGLDVDLWNGKFGMTFDYFDRRRDGLLATRLDLVPGTVGANLPQENLESDRTFGYEVSLTHRNRINAFNYFVSGQVSTTKNQFMDRIESRAGNSYDQWRNRYADRYKDIWWGKEYDSQFTSYEQIYNHPTQVGSGTLPGDYYYKDWNGDGFVNGADDHPIATFNMPLINYGLSIGGSWKGVDLAMNFQGASKVYAQYIEVLAAPLQFEGGALEQFLDRWRPVDPNADLFNPNTEWVSGYYPSTGSAMAEGSRSIEDASYIRLKTLEIGYTFPTEWLQSLKVKSLRIYASGYNLMTWTGMKYTDPEHPGSAGGSSSHMVDTYKYPLNKTYNIGASIKF</sequence>
<evidence type="ECO:0000256" key="7">
    <source>
        <dbReference type="PROSITE-ProRule" id="PRU01360"/>
    </source>
</evidence>
<dbReference type="Gene3D" id="2.40.170.20">
    <property type="entry name" value="TonB-dependent receptor, beta-barrel domain"/>
    <property type="match status" value="1"/>
</dbReference>
<evidence type="ECO:0000256" key="2">
    <source>
        <dbReference type="ARBA" id="ARBA00022448"/>
    </source>
</evidence>
<keyword evidence="5 7" id="KW-0472">Membrane</keyword>
<evidence type="ECO:0000256" key="5">
    <source>
        <dbReference type="ARBA" id="ARBA00023136"/>
    </source>
</evidence>
<dbReference type="GO" id="GO:0009279">
    <property type="term" value="C:cell outer membrane"/>
    <property type="evidence" value="ECO:0007669"/>
    <property type="project" value="UniProtKB-SubCell"/>
</dbReference>
<dbReference type="NCBIfam" id="TIGR04057">
    <property type="entry name" value="SusC_RagA_signa"/>
    <property type="match status" value="1"/>
</dbReference>
<dbReference type="InterPro" id="IPR012910">
    <property type="entry name" value="Plug_dom"/>
</dbReference>
<dbReference type="AlphaFoldDB" id="A0A1H5ZNP0"/>
<name>A0A1H5ZNP0_9SPHI</name>
<protein>
    <submittedName>
        <fullName evidence="9">TonB-linked outer membrane protein, SusC/RagA family</fullName>
    </submittedName>
</protein>
<evidence type="ECO:0000256" key="4">
    <source>
        <dbReference type="ARBA" id="ARBA00022692"/>
    </source>
</evidence>
<evidence type="ECO:0000259" key="8">
    <source>
        <dbReference type="Pfam" id="PF07715"/>
    </source>
</evidence>
<feature type="domain" description="TonB-dependent receptor plug" evidence="8">
    <location>
        <begin position="132"/>
        <end position="234"/>
    </location>
</feature>
<reference evidence="10" key="1">
    <citation type="submission" date="2016-10" db="EMBL/GenBank/DDBJ databases">
        <authorList>
            <person name="Varghese N."/>
            <person name="Submissions S."/>
        </authorList>
    </citation>
    <scope>NUCLEOTIDE SEQUENCE [LARGE SCALE GENOMIC DNA]</scope>
    <source>
        <strain evidence="10">DSM 22361</strain>
    </source>
</reference>
<keyword evidence="4 7" id="KW-0812">Transmembrane</keyword>
<organism evidence="9 10">
    <name type="scientific">Sphingobacterium lactis</name>
    <dbReference type="NCBI Taxonomy" id="797291"/>
    <lineage>
        <taxon>Bacteria</taxon>
        <taxon>Pseudomonadati</taxon>
        <taxon>Bacteroidota</taxon>
        <taxon>Sphingobacteriia</taxon>
        <taxon>Sphingobacteriales</taxon>
        <taxon>Sphingobacteriaceae</taxon>
        <taxon>Sphingobacterium</taxon>
    </lineage>
</organism>
<evidence type="ECO:0000256" key="6">
    <source>
        <dbReference type="ARBA" id="ARBA00023237"/>
    </source>
</evidence>
<evidence type="ECO:0000313" key="9">
    <source>
        <dbReference type="EMBL" id="SEG37624.1"/>
    </source>
</evidence>
<comment type="subcellular location">
    <subcellularLocation>
        <location evidence="1 7">Cell outer membrane</location>
        <topology evidence="1 7">Multi-pass membrane protein</topology>
    </subcellularLocation>
</comment>
<keyword evidence="10" id="KW-1185">Reference proteome</keyword>
<accession>A0A1H5ZNP0</accession>
<dbReference type="RefSeq" id="WP_103906534.1">
    <property type="nucleotide sequence ID" value="NZ_CP049246.1"/>
</dbReference>
<dbReference type="EMBL" id="FNUT01000007">
    <property type="protein sequence ID" value="SEG37624.1"/>
    <property type="molecule type" value="Genomic_DNA"/>
</dbReference>
<dbReference type="SUPFAM" id="SSF49464">
    <property type="entry name" value="Carboxypeptidase regulatory domain-like"/>
    <property type="match status" value="1"/>
</dbReference>
<dbReference type="InterPro" id="IPR037066">
    <property type="entry name" value="Plug_dom_sf"/>
</dbReference>
<dbReference type="Gene3D" id="2.60.40.1120">
    <property type="entry name" value="Carboxypeptidase-like, regulatory domain"/>
    <property type="match status" value="1"/>
</dbReference>
<evidence type="ECO:0000256" key="1">
    <source>
        <dbReference type="ARBA" id="ARBA00004571"/>
    </source>
</evidence>
<dbReference type="InterPro" id="IPR008969">
    <property type="entry name" value="CarboxyPept-like_regulatory"/>
</dbReference>
<dbReference type="InterPro" id="IPR023996">
    <property type="entry name" value="TonB-dep_OMP_SusC/RagA"/>
</dbReference>
<dbReference type="PROSITE" id="PS52016">
    <property type="entry name" value="TONB_DEPENDENT_REC_3"/>
    <property type="match status" value="1"/>
</dbReference>
<keyword evidence="3 7" id="KW-1134">Transmembrane beta strand</keyword>
<proteinExistence type="inferred from homology"/>
<keyword evidence="6 7" id="KW-0998">Cell outer membrane</keyword>
<dbReference type="OrthoDB" id="9768177at2"/>
<dbReference type="SUPFAM" id="SSF56935">
    <property type="entry name" value="Porins"/>
    <property type="match status" value="1"/>
</dbReference>
<evidence type="ECO:0000256" key="3">
    <source>
        <dbReference type="ARBA" id="ARBA00022452"/>
    </source>
</evidence>
<evidence type="ECO:0000313" key="10">
    <source>
        <dbReference type="Proteomes" id="UP000236731"/>
    </source>
</evidence>
<dbReference type="Gene3D" id="2.170.130.10">
    <property type="entry name" value="TonB-dependent receptor, plug domain"/>
    <property type="match status" value="1"/>
</dbReference>
<keyword evidence="2 7" id="KW-0813">Transport</keyword>
<dbReference type="NCBIfam" id="TIGR04056">
    <property type="entry name" value="OMP_RagA_SusC"/>
    <property type="match status" value="1"/>
</dbReference>
<dbReference type="Proteomes" id="UP000236731">
    <property type="component" value="Unassembled WGS sequence"/>
</dbReference>
<dbReference type="Pfam" id="PF13715">
    <property type="entry name" value="CarbopepD_reg_2"/>
    <property type="match status" value="1"/>
</dbReference>
<dbReference type="InterPro" id="IPR036942">
    <property type="entry name" value="Beta-barrel_TonB_sf"/>
</dbReference>
<dbReference type="InterPro" id="IPR039426">
    <property type="entry name" value="TonB-dep_rcpt-like"/>
</dbReference>
<gene>
    <name evidence="9" type="ORF">SAMN05421877_10788</name>
</gene>
<dbReference type="InterPro" id="IPR023997">
    <property type="entry name" value="TonB-dep_OMP_SusC/RagA_CS"/>
</dbReference>